<protein>
    <recommendedName>
        <fullName evidence="1">DUF306 domain-containing protein</fullName>
    </recommendedName>
</protein>
<dbReference type="Proteomes" id="UP001501057">
    <property type="component" value="Unassembled WGS sequence"/>
</dbReference>
<dbReference type="InterPro" id="IPR005184">
    <property type="entry name" value="DUF306_Meta_HslJ"/>
</dbReference>
<dbReference type="InterPro" id="IPR038670">
    <property type="entry name" value="HslJ-like_sf"/>
</dbReference>
<dbReference type="Gene3D" id="2.40.128.270">
    <property type="match status" value="1"/>
</dbReference>
<reference evidence="2 3" key="1">
    <citation type="journal article" date="2019" name="Int. J. Syst. Evol. Microbiol.">
        <title>The Global Catalogue of Microorganisms (GCM) 10K type strain sequencing project: providing services to taxonomists for standard genome sequencing and annotation.</title>
        <authorList>
            <consortium name="The Broad Institute Genomics Platform"/>
            <consortium name="The Broad Institute Genome Sequencing Center for Infectious Disease"/>
            <person name="Wu L."/>
            <person name="Ma J."/>
        </authorList>
    </citation>
    <scope>NUCLEOTIDE SEQUENCE [LARGE SCALE GENOMIC DNA]</scope>
    <source>
        <strain evidence="2 3">JCM 13518</strain>
    </source>
</reference>
<keyword evidence="3" id="KW-1185">Reference proteome</keyword>
<name>A0ABN2KD48_9ACTN</name>
<organism evidence="2 3">
    <name type="scientific">Aeromicrobium alkaliterrae</name>
    <dbReference type="NCBI Taxonomy" id="302168"/>
    <lineage>
        <taxon>Bacteria</taxon>
        <taxon>Bacillati</taxon>
        <taxon>Actinomycetota</taxon>
        <taxon>Actinomycetes</taxon>
        <taxon>Propionibacteriales</taxon>
        <taxon>Nocardioidaceae</taxon>
        <taxon>Aeromicrobium</taxon>
    </lineage>
</organism>
<evidence type="ECO:0000313" key="2">
    <source>
        <dbReference type="EMBL" id="GAA1753012.1"/>
    </source>
</evidence>
<accession>A0ABN2KD48</accession>
<dbReference type="EMBL" id="BAAAME010000010">
    <property type="protein sequence ID" value="GAA1753012.1"/>
    <property type="molecule type" value="Genomic_DNA"/>
</dbReference>
<comment type="caution">
    <text evidence="2">The sequence shown here is derived from an EMBL/GenBank/DDBJ whole genome shotgun (WGS) entry which is preliminary data.</text>
</comment>
<evidence type="ECO:0000313" key="3">
    <source>
        <dbReference type="Proteomes" id="UP001501057"/>
    </source>
</evidence>
<evidence type="ECO:0000259" key="1">
    <source>
        <dbReference type="Pfam" id="PF03724"/>
    </source>
</evidence>
<gene>
    <name evidence="2" type="ORF">GCM10009710_35850</name>
</gene>
<dbReference type="Pfam" id="PF03724">
    <property type="entry name" value="META"/>
    <property type="match status" value="1"/>
</dbReference>
<sequence>MIGTVLLALAACGRDGGGDEAADPLVGTWTVDGVPLAEAVAAGTPYVVLQDGGRGEAYDGCNSGSGEWSAEGDEVVLAEWISTLRGCLDPSLVAEIGVTTPLTLDGGTLVVPAADGGEPFRLTRTP</sequence>
<proteinExistence type="predicted"/>
<feature type="domain" description="DUF306" evidence="1">
    <location>
        <begin position="25"/>
        <end position="92"/>
    </location>
</feature>